<evidence type="ECO:0000259" key="1">
    <source>
        <dbReference type="Pfam" id="PF01266"/>
    </source>
</evidence>
<accession>A0A819RR19</accession>
<dbReference type="SUPFAM" id="SSF51905">
    <property type="entry name" value="FAD/NAD(P)-binding domain"/>
    <property type="match status" value="1"/>
</dbReference>
<evidence type="ECO:0000313" key="5">
    <source>
        <dbReference type="Proteomes" id="UP000663881"/>
    </source>
</evidence>
<evidence type="ECO:0000259" key="2">
    <source>
        <dbReference type="Pfam" id="PF01571"/>
    </source>
</evidence>
<dbReference type="InterPro" id="IPR027266">
    <property type="entry name" value="TrmE/GcvT-like"/>
</dbReference>
<feature type="domain" description="GCVT N-terminal" evidence="2">
    <location>
        <begin position="373"/>
        <end position="489"/>
    </location>
</feature>
<dbReference type="Pfam" id="PF01266">
    <property type="entry name" value="DAO"/>
    <property type="match status" value="1"/>
</dbReference>
<dbReference type="InterPro" id="IPR032503">
    <property type="entry name" value="FAO_M"/>
</dbReference>
<feature type="domain" description="FAD dependent oxidoreductase" evidence="1">
    <location>
        <begin position="64"/>
        <end position="305"/>
    </location>
</feature>
<protein>
    <submittedName>
        <fullName evidence="4">Uncharacterized protein</fullName>
    </submittedName>
</protein>
<gene>
    <name evidence="4" type="ORF">OKA104_LOCUS32663</name>
</gene>
<dbReference type="Pfam" id="PF01571">
    <property type="entry name" value="GCV_T"/>
    <property type="match status" value="1"/>
</dbReference>
<proteinExistence type="predicted"/>
<dbReference type="Pfam" id="PF16350">
    <property type="entry name" value="FAO_M"/>
    <property type="match status" value="1"/>
</dbReference>
<dbReference type="PANTHER" id="PTHR13847">
    <property type="entry name" value="SARCOSINE DEHYDROGENASE-RELATED"/>
    <property type="match status" value="1"/>
</dbReference>
<evidence type="ECO:0000313" key="4">
    <source>
        <dbReference type="EMBL" id="CAF4048985.1"/>
    </source>
</evidence>
<dbReference type="EMBL" id="CAJOAY010003973">
    <property type="protein sequence ID" value="CAF4048985.1"/>
    <property type="molecule type" value="Genomic_DNA"/>
</dbReference>
<feature type="domain" description="FAD dependent oxidoreductase central" evidence="3">
    <location>
        <begin position="329"/>
        <end position="367"/>
    </location>
</feature>
<dbReference type="Gene3D" id="3.30.9.10">
    <property type="entry name" value="D-Amino Acid Oxidase, subunit A, domain 2"/>
    <property type="match status" value="2"/>
</dbReference>
<dbReference type="SUPFAM" id="SSF103025">
    <property type="entry name" value="Folate-binding domain"/>
    <property type="match status" value="1"/>
</dbReference>
<dbReference type="InterPro" id="IPR036188">
    <property type="entry name" value="FAD/NAD-bd_sf"/>
</dbReference>
<comment type="caution">
    <text evidence="4">The sequence shown here is derived from an EMBL/GenBank/DDBJ whole genome shotgun (WGS) entry which is preliminary data.</text>
</comment>
<dbReference type="Gene3D" id="3.50.50.60">
    <property type="entry name" value="FAD/NAD(P)-binding domain"/>
    <property type="match status" value="2"/>
</dbReference>
<sequence length="518" mass="59286">MSSLLTQVVRRQTLIMMPRRRESGLYINGPSVNKITKAMLAGLHAVTQINFLWVSHLQKTLVETHFTKYSRELYERLHKEGHDIGFIEKGSLWVAQTSDRLHTLKRQYSTTKALGIDREILTHEQLREKVPIIDPHEIWGDLWLPNDFMGDPVPLALTFAQLAIANGVKIIEDCYVEEILTEKQRTGQSDRVTGAVTSKWARELEFQTSPSVRFSTQVCVRFYIQPLADHSILIDDFLRQSKPIFSNGVPNTFHFSLLPDNWDDFHWILSNTIKRFPILAESECETLITGADSFTPDGRLIINESAEATLAGDVGKYIAELIYNANTNLSTWPADIRRFMRLHTNKRFLQDRLREIPGKQYSLKYPTYANQSVVDFLQMLCALNIDKPIVTVVHTGMLNEQGVYENDCFAIRLGEYHFLLVSPTSQSTRNMIWLKTHVPEDNSIFLSDVTSLYTALNVIEPKVKYLLSELSDENFNDFARMTCQVSQIRWSGAPIYRNGEFCGFITSAAYGFTLGKQV</sequence>
<dbReference type="Proteomes" id="UP000663881">
    <property type="component" value="Unassembled WGS sequence"/>
</dbReference>
<dbReference type="AlphaFoldDB" id="A0A819RR19"/>
<dbReference type="SUPFAM" id="SSF54373">
    <property type="entry name" value="FAD-linked reductases, C-terminal domain"/>
    <property type="match status" value="1"/>
</dbReference>
<dbReference type="InterPro" id="IPR006222">
    <property type="entry name" value="GCVT_N"/>
</dbReference>
<dbReference type="InterPro" id="IPR006076">
    <property type="entry name" value="FAD-dep_OxRdtase"/>
</dbReference>
<dbReference type="PANTHER" id="PTHR13847:SF193">
    <property type="entry name" value="PYRUVATE DEHYDROGENASE PHOSPHATASE REGULATORY SUBUNIT, MITOCHONDRIAL"/>
    <property type="match status" value="1"/>
</dbReference>
<organism evidence="4 5">
    <name type="scientific">Adineta steineri</name>
    <dbReference type="NCBI Taxonomy" id="433720"/>
    <lineage>
        <taxon>Eukaryota</taxon>
        <taxon>Metazoa</taxon>
        <taxon>Spiralia</taxon>
        <taxon>Gnathifera</taxon>
        <taxon>Rotifera</taxon>
        <taxon>Eurotatoria</taxon>
        <taxon>Bdelloidea</taxon>
        <taxon>Adinetida</taxon>
        <taxon>Adinetidae</taxon>
        <taxon>Adineta</taxon>
    </lineage>
</organism>
<evidence type="ECO:0000259" key="3">
    <source>
        <dbReference type="Pfam" id="PF16350"/>
    </source>
</evidence>
<dbReference type="Gene3D" id="3.30.1360.120">
    <property type="entry name" value="Probable tRNA modification gtpase trme, domain 1"/>
    <property type="match status" value="1"/>
</dbReference>
<dbReference type="Gene3D" id="3.30.70.1400">
    <property type="entry name" value="Aminomethyltransferase beta-barrel domains"/>
    <property type="match status" value="1"/>
</dbReference>
<dbReference type="GO" id="GO:0005759">
    <property type="term" value="C:mitochondrial matrix"/>
    <property type="evidence" value="ECO:0007669"/>
    <property type="project" value="TreeGrafter"/>
</dbReference>
<name>A0A819RR19_9BILA</name>
<reference evidence="4" key="1">
    <citation type="submission" date="2021-02" db="EMBL/GenBank/DDBJ databases">
        <authorList>
            <person name="Nowell W R."/>
        </authorList>
    </citation>
    <scope>NUCLEOTIDE SEQUENCE</scope>
</reference>